<dbReference type="Proteomes" id="UP000324611">
    <property type="component" value="Unassembled WGS sequence"/>
</dbReference>
<organism evidence="2 3">
    <name type="scientific">Chitinophaga agrisoli</name>
    <dbReference type="NCBI Taxonomy" id="2607653"/>
    <lineage>
        <taxon>Bacteria</taxon>
        <taxon>Pseudomonadati</taxon>
        <taxon>Bacteroidota</taxon>
        <taxon>Chitinophagia</taxon>
        <taxon>Chitinophagales</taxon>
        <taxon>Chitinophagaceae</taxon>
        <taxon>Chitinophaga</taxon>
    </lineage>
</organism>
<reference evidence="2 3" key="2">
    <citation type="submission" date="2019-09" db="EMBL/GenBank/DDBJ databases">
        <authorList>
            <person name="Jin C."/>
        </authorList>
    </citation>
    <scope>NUCLEOTIDE SEQUENCE [LARGE SCALE GENOMIC DNA]</scope>
    <source>
        <strain evidence="2 3">BN140078</strain>
    </source>
</reference>
<evidence type="ECO:0000256" key="1">
    <source>
        <dbReference type="SAM" id="Phobius"/>
    </source>
</evidence>
<evidence type="ECO:0000313" key="2">
    <source>
        <dbReference type="EMBL" id="KAA2245499.1"/>
    </source>
</evidence>
<proteinExistence type="predicted"/>
<sequence>MIVMAGAISAFWHIPFIAVAGVFLLLNFLPVPMPKGVANGLVLEHWASYIMERFYRDNTFLRFAYDDSQYADGTGRIIHIPQPGARPNVVKNRNQFPAVAVRRNDGDVLYALDEYTTDPTHIPNIDEVDLSYSKQDSVLGDHMEELDQVVADDMIIKWAINGTPFATTGGPQASQVSPVDGQVGNRFGFHHKDLAKLMVKANVDDVPKQDRYVLIDDNMFEFFYDSLSETMQRDFSKMVDAANGIVGKIHSWNVLTRSSVLAADEDSEIKALGAAIGPNDNLGCIAWQKNVVAFALGAKKLFQDTNNPLYFGDIHSALVMGGGRVRRQDGKGIYNIIQGKPAA</sequence>
<keyword evidence="3" id="KW-1185">Reference proteome</keyword>
<evidence type="ECO:0000313" key="3">
    <source>
        <dbReference type="Proteomes" id="UP000324611"/>
    </source>
</evidence>
<dbReference type="AlphaFoldDB" id="A0A5B2W5K3"/>
<dbReference type="EMBL" id="VUOC01000001">
    <property type="protein sequence ID" value="KAA2245499.1"/>
    <property type="molecule type" value="Genomic_DNA"/>
</dbReference>
<keyword evidence="1" id="KW-1133">Transmembrane helix</keyword>
<protein>
    <submittedName>
        <fullName evidence="2">Uncharacterized protein</fullName>
    </submittedName>
</protein>
<keyword evidence="1" id="KW-0472">Membrane</keyword>
<dbReference type="RefSeq" id="WP_149836889.1">
    <property type="nucleotide sequence ID" value="NZ_VUOC01000001.1"/>
</dbReference>
<reference evidence="2 3" key="1">
    <citation type="submission" date="2019-09" db="EMBL/GenBank/DDBJ databases">
        <title>Chitinophaga ginsengihumi sp. nov., isolated from soil of ginseng rhizosphere.</title>
        <authorList>
            <person name="Lee J."/>
        </authorList>
    </citation>
    <scope>NUCLEOTIDE SEQUENCE [LARGE SCALE GENOMIC DNA]</scope>
    <source>
        <strain evidence="2 3">BN140078</strain>
    </source>
</reference>
<keyword evidence="1" id="KW-0812">Transmembrane</keyword>
<name>A0A5B2W5K3_9BACT</name>
<gene>
    <name evidence="2" type="ORF">F0L74_05950</name>
</gene>
<comment type="caution">
    <text evidence="2">The sequence shown here is derived from an EMBL/GenBank/DDBJ whole genome shotgun (WGS) entry which is preliminary data.</text>
</comment>
<accession>A0A5B2W5K3</accession>
<feature type="transmembrane region" description="Helical" evidence="1">
    <location>
        <begin position="6"/>
        <end position="26"/>
    </location>
</feature>